<organism evidence="1 2">
    <name type="scientific">Pholiota conissans</name>
    <dbReference type="NCBI Taxonomy" id="109636"/>
    <lineage>
        <taxon>Eukaryota</taxon>
        <taxon>Fungi</taxon>
        <taxon>Dikarya</taxon>
        <taxon>Basidiomycota</taxon>
        <taxon>Agaricomycotina</taxon>
        <taxon>Agaricomycetes</taxon>
        <taxon>Agaricomycetidae</taxon>
        <taxon>Agaricales</taxon>
        <taxon>Agaricineae</taxon>
        <taxon>Strophariaceae</taxon>
        <taxon>Pholiota</taxon>
    </lineage>
</organism>
<dbReference type="AlphaFoldDB" id="A0A9P5Z0W4"/>
<sequence>MLIYFITTSTTISYTVDKTPFIPHCIITQITVLWNLRLSSCACIAIIPISLSLLNETDSVASELALHDPCLSYFIFIPLSSSLVSQESNQNHIGHRYLPLLSLLYTLTIYTDSSSSSKPAITRHGMECLAYYTRMYIRFIIDCELHFGFL</sequence>
<gene>
    <name evidence="1" type="ORF">BDN70DRAFT_110634</name>
</gene>
<name>A0A9P5Z0W4_9AGAR</name>
<protein>
    <submittedName>
        <fullName evidence="1">Uncharacterized protein</fullName>
    </submittedName>
</protein>
<evidence type="ECO:0000313" key="1">
    <source>
        <dbReference type="EMBL" id="KAF9477436.1"/>
    </source>
</evidence>
<proteinExistence type="predicted"/>
<keyword evidence="2" id="KW-1185">Reference proteome</keyword>
<reference evidence="1" key="1">
    <citation type="submission" date="2020-11" db="EMBL/GenBank/DDBJ databases">
        <authorList>
            <consortium name="DOE Joint Genome Institute"/>
            <person name="Ahrendt S."/>
            <person name="Riley R."/>
            <person name="Andreopoulos W."/>
            <person name="Labutti K."/>
            <person name="Pangilinan J."/>
            <person name="Ruiz-Duenas F.J."/>
            <person name="Barrasa J.M."/>
            <person name="Sanchez-Garcia M."/>
            <person name="Camarero S."/>
            <person name="Miyauchi S."/>
            <person name="Serrano A."/>
            <person name="Linde D."/>
            <person name="Babiker R."/>
            <person name="Drula E."/>
            <person name="Ayuso-Fernandez I."/>
            <person name="Pacheco R."/>
            <person name="Padilla G."/>
            <person name="Ferreira P."/>
            <person name="Barriuso J."/>
            <person name="Kellner H."/>
            <person name="Castanera R."/>
            <person name="Alfaro M."/>
            <person name="Ramirez L."/>
            <person name="Pisabarro A.G."/>
            <person name="Kuo A."/>
            <person name="Tritt A."/>
            <person name="Lipzen A."/>
            <person name="He G."/>
            <person name="Yan M."/>
            <person name="Ng V."/>
            <person name="Cullen D."/>
            <person name="Martin F."/>
            <person name="Rosso M.-N."/>
            <person name="Henrissat B."/>
            <person name="Hibbett D."/>
            <person name="Martinez A.T."/>
            <person name="Grigoriev I.V."/>
        </authorList>
    </citation>
    <scope>NUCLEOTIDE SEQUENCE</scope>
    <source>
        <strain evidence="1">CIRM-BRFM 674</strain>
    </source>
</reference>
<comment type="caution">
    <text evidence="1">The sequence shown here is derived from an EMBL/GenBank/DDBJ whole genome shotgun (WGS) entry which is preliminary data.</text>
</comment>
<accession>A0A9P5Z0W4</accession>
<dbReference type="Proteomes" id="UP000807469">
    <property type="component" value="Unassembled WGS sequence"/>
</dbReference>
<evidence type="ECO:0000313" key="2">
    <source>
        <dbReference type="Proteomes" id="UP000807469"/>
    </source>
</evidence>
<dbReference type="EMBL" id="MU155261">
    <property type="protein sequence ID" value="KAF9477436.1"/>
    <property type="molecule type" value="Genomic_DNA"/>
</dbReference>